<protein>
    <recommendedName>
        <fullName evidence="4">Alcohol acetyltransferase</fullName>
    </recommendedName>
</protein>
<comment type="caution">
    <text evidence="2">The sequence shown here is derived from an EMBL/GenBank/DDBJ whole genome shotgun (WGS) entry which is preliminary data.</text>
</comment>
<dbReference type="SUPFAM" id="SSF52777">
    <property type="entry name" value="CoA-dependent acyltransferases"/>
    <property type="match status" value="1"/>
</dbReference>
<dbReference type="InterPro" id="IPR010828">
    <property type="entry name" value="Atf2/Sli1-like"/>
</dbReference>
<name>A0A9P7XWK9_9FUNG</name>
<keyword evidence="3" id="KW-1185">Reference proteome</keyword>
<dbReference type="InterPro" id="IPR023213">
    <property type="entry name" value="CAT-like_dom_sf"/>
</dbReference>
<proteinExistence type="predicted"/>
<dbReference type="Pfam" id="PF07247">
    <property type="entry name" value="AATase"/>
    <property type="match status" value="1"/>
</dbReference>
<dbReference type="EMBL" id="JAHRHY010000006">
    <property type="protein sequence ID" value="KAG9068447.1"/>
    <property type="molecule type" value="Genomic_DNA"/>
</dbReference>
<dbReference type="InterPro" id="IPR052058">
    <property type="entry name" value="Alcohol_O-acetyltransferase"/>
</dbReference>
<organism evidence="2 3">
    <name type="scientific">Linnemannia hyalina</name>
    <dbReference type="NCBI Taxonomy" id="64524"/>
    <lineage>
        <taxon>Eukaryota</taxon>
        <taxon>Fungi</taxon>
        <taxon>Fungi incertae sedis</taxon>
        <taxon>Mucoromycota</taxon>
        <taxon>Mortierellomycotina</taxon>
        <taxon>Mortierellomycetes</taxon>
        <taxon>Mortierellales</taxon>
        <taxon>Mortierellaceae</taxon>
        <taxon>Linnemannia</taxon>
    </lineage>
</organism>
<evidence type="ECO:0000313" key="3">
    <source>
        <dbReference type="Proteomes" id="UP000707451"/>
    </source>
</evidence>
<dbReference type="PANTHER" id="PTHR28037:SF1">
    <property type="entry name" value="ALCOHOL O-ACETYLTRANSFERASE 1-RELATED"/>
    <property type="match status" value="1"/>
</dbReference>
<evidence type="ECO:0000256" key="1">
    <source>
        <dbReference type="SAM" id="MobiDB-lite"/>
    </source>
</evidence>
<feature type="region of interest" description="Disordered" evidence="1">
    <location>
        <begin position="172"/>
        <end position="192"/>
    </location>
</feature>
<dbReference type="Gene3D" id="3.30.559.10">
    <property type="entry name" value="Chloramphenicol acetyltransferase-like domain"/>
    <property type="match status" value="1"/>
</dbReference>
<dbReference type="OrthoDB" id="2150604at2759"/>
<reference evidence="2" key="1">
    <citation type="submission" date="2021-06" db="EMBL/GenBank/DDBJ databases">
        <title>Genome Sequence of Mortierella hyaline Strain SCG-10, a Cold-Adapted, Nitrate-Reducing Fungus Isolated from Soil in Minnesota, USA.</title>
        <authorList>
            <person name="Aldossari N."/>
        </authorList>
    </citation>
    <scope>NUCLEOTIDE SEQUENCE</scope>
    <source>
        <strain evidence="2">SCG-10</strain>
    </source>
</reference>
<dbReference type="AlphaFoldDB" id="A0A9P7XWK9"/>
<evidence type="ECO:0000313" key="2">
    <source>
        <dbReference type="EMBL" id="KAG9068447.1"/>
    </source>
</evidence>
<sequence>MVLQVVRPVDNLERYNVTRSNVNIYNNVSVGISVHSPVTLPSHQRDWAQLLLNPITTLLERHPILATVVGDHLTGHPVFLRLQSVDLLPLIQVYTASFDCNEDNMTTIAQVLEDEHNKPFNLADQARPLWRLTFVPIGDESFCLIYTFHHVIGDGRSAMALTEQLVEQLNLQLQSATPSPSPSPSPSPASSFKIPIVPDKPIPASIESRINCYPSIRSLLWEASRAIFLPGFIKKALETKYWAGEIDSSLEVPNQTEVGFLRLTQDETQAVVRVAKTRATTVQAILYTASIFAVRSVFMSGSTMDEKLEGCAAVERNDEEALVFATPCSLRELIPNRIGANEQGNYVSEILHDNIQVKDRSGFWAMTDAYRKEVVAGTTTPRGIQDLLEHFGALALLSKKDGSWEKFMTSKVTKDQHGRKASVKLSNLGRGWSTPSTSGTVATGGALYTIQDVVFSQSSGVTASALTMSAATANSRLSISTTWQKAAFHGRARGEMFVAEFKRILLLVALQHADTPELSYLDICPRH</sequence>
<dbReference type="Proteomes" id="UP000707451">
    <property type="component" value="Unassembled WGS sequence"/>
</dbReference>
<evidence type="ECO:0008006" key="4">
    <source>
        <dbReference type="Google" id="ProtNLM"/>
    </source>
</evidence>
<accession>A0A9P7XWK9</accession>
<gene>
    <name evidence="2" type="ORF">KI688_010716</name>
</gene>
<dbReference type="PANTHER" id="PTHR28037">
    <property type="entry name" value="ALCOHOL O-ACETYLTRANSFERASE 1-RELATED"/>
    <property type="match status" value="1"/>
</dbReference>